<sequence>MRAYPEYLPSPRQIASECARIRQRWTPAEHRRRTVGYEFHVSQEKWLPPIIDTASCLSGVRRLVAEA</sequence>
<comment type="caution">
    <text evidence="1">The sequence shown here is derived from an EMBL/GenBank/DDBJ whole genome shotgun (WGS) entry which is preliminary data.</text>
</comment>
<name>A0A5C6CXT1_9BACT</name>
<accession>A0A5C6CXT1</accession>
<dbReference type="AlphaFoldDB" id="A0A5C6CXT1"/>
<evidence type="ECO:0000313" key="2">
    <source>
        <dbReference type="Proteomes" id="UP000318437"/>
    </source>
</evidence>
<protein>
    <submittedName>
        <fullName evidence="1">Uncharacterized protein</fullName>
    </submittedName>
</protein>
<proteinExistence type="predicted"/>
<gene>
    <name evidence="1" type="ORF">Pla144_01260</name>
</gene>
<organism evidence="1 2">
    <name type="scientific">Bythopirellula polymerisocia</name>
    <dbReference type="NCBI Taxonomy" id="2528003"/>
    <lineage>
        <taxon>Bacteria</taxon>
        <taxon>Pseudomonadati</taxon>
        <taxon>Planctomycetota</taxon>
        <taxon>Planctomycetia</taxon>
        <taxon>Pirellulales</taxon>
        <taxon>Lacipirellulaceae</taxon>
        <taxon>Bythopirellula</taxon>
    </lineage>
</organism>
<dbReference type="Proteomes" id="UP000318437">
    <property type="component" value="Unassembled WGS sequence"/>
</dbReference>
<evidence type="ECO:0000313" key="1">
    <source>
        <dbReference type="EMBL" id="TWU29350.1"/>
    </source>
</evidence>
<reference evidence="1 2" key="1">
    <citation type="submission" date="2019-02" db="EMBL/GenBank/DDBJ databases">
        <title>Deep-cultivation of Planctomycetes and their phenomic and genomic characterization uncovers novel biology.</title>
        <authorList>
            <person name="Wiegand S."/>
            <person name="Jogler M."/>
            <person name="Boedeker C."/>
            <person name="Pinto D."/>
            <person name="Vollmers J."/>
            <person name="Rivas-Marin E."/>
            <person name="Kohn T."/>
            <person name="Peeters S.H."/>
            <person name="Heuer A."/>
            <person name="Rast P."/>
            <person name="Oberbeckmann S."/>
            <person name="Bunk B."/>
            <person name="Jeske O."/>
            <person name="Meyerdierks A."/>
            <person name="Storesund J.E."/>
            <person name="Kallscheuer N."/>
            <person name="Luecker S."/>
            <person name="Lage O.M."/>
            <person name="Pohl T."/>
            <person name="Merkel B.J."/>
            <person name="Hornburger P."/>
            <person name="Mueller R.-W."/>
            <person name="Bruemmer F."/>
            <person name="Labrenz M."/>
            <person name="Spormann A.M."/>
            <person name="Op Den Camp H."/>
            <person name="Overmann J."/>
            <person name="Amann R."/>
            <person name="Jetten M.S.M."/>
            <person name="Mascher T."/>
            <person name="Medema M.H."/>
            <person name="Devos D.P."/>
            <person name="Kaster A.-K."/>
            <person name="Ovreas L."/>
            <person name="Rohde M."/>
            <person name="Galperin M.Y."/>
            <person name="Jogler C."/>
        </authorList>
    </citation>
    <scope>NUCLEOTIDE SEQUENCE [LARGE SCALE GENOMIC DNA]</scope>
    <source>
        <strain evidence="1 2">Pla144</strain>
    </source>
</reference>
<dbReference type="EMBL" id="SJPS01000001">
    <property type="protein sequence ID" value="TWU29350.1"/>
    <property type="molecule type" value="Genomic_DNA"/>
</dbReference>
<keyword evidence="2" id="KW-1185">Reference proteome</keyword>